<dbReference type="SUPFAM" id="SSF57845">
    <property type="entry name" value="B-box zinc-binding domain"/>
    <property type="match status" value="1"/>
</dbReference>
<dbReference type="Pfam" id="PF22586">
    <property type="entry name" value="ANCHR-like_BBOX"/>
    <property type="match status" value="1"/>
</dbReference>
<dbReference type="OrthoDB" id="5407799at2759"/>
<dbReference type="AlphaFoldDB" id="A0A3D8SN16"/>
<feature type="compositionally biased region" description="Acidic residues" evidence="1">
    <location>
        <begin position="218"/>
        <end position="229"/>
    </location>
</feature>
<gene>
    <name evidence="2" type="ORF">BP5796_03268</name>
</gene>
<feature type="region of interest" description="Disordered" evidence="1">
    <location>
        <begin position="325"/>
        <end position="344"/>
    </location>
</feature>
<dbReference type="PANTHER" id="PTHR46603:SF1">
    <property type="entry name" value="ABSCISSION_NOCUT CHECKPOINT REGULATOR"/>
    <property type="match status" value="1"/>
</dbReference>
<sequence length="406" mass="43469">MAPQPTHDQNLLERLNALKKSSIHLDPSKPPPTTSAIPTPHASDRDSDLSARLRNLRNAASAASPSPSPSPAPASASPPGAGPRPPQPGAALATPTFPPEAQPITDNHDFHSIPDSPAPCGAKDEQSDDPILAALNSEDKSLDELLAELGGSGGDEFSWNPDPDAEEGEEIKALLREARENLPDVPRETKEKKTAGRAKGKGSGEYLTRDLDMSVFKEEDDDDADEEKDEHERDSKETRDREAEEIIARMLDEVSLEKGDTETESEALPEKTSSESARSGDRGTQSSLDLPSTPSTLLPSASKPSEDDAFAASIAARMAALSNPLNLPAVPSFHPSSQPKPSQKKVFTDAEIDSWCVICQDDATVKCHGCEGDLYCARCWKEGHLGESAGREERGHAWVRLGKGGK</sequence>
<feature type="compositionally biased region" description="Basic and acidic residues" evidence="1">
    <location>
        <begin position="170"/>
        <end position="194"/>
    </location>
</feature>
<dbReference type="PANTHER" id="PTHR46603">
    <property type="entry name" value="ABSCISSION/NOCUT CHECKPOINT REGULATOR"/>
    <property type="match status" value="1"/>
</dbReference>
<feature type="compositionally biased region" description="Basic and acidic residues" evidence="1">
    <location>
        <begin position="42"/>
        <end position="51"/>
    </location>
</feature>
<evidence type="ECO:0000256" key="1">
    <source>
        <dbReference type="SAM" id="MobiDB-lite"/>
    </source>
</evidence>
<feature type="compositionally biased region" description="Low complexity" evidence="1">
    <location>
        <begin position="286"/>
        <end position="303"/>
    </location>
</feature>
<organism evidence="2 3">
    <name type="scientific">Coleophoma crateriformis</name>
    <dbReference type="NCBI Taxonomy" id="565419"/>
    <lineage>
        <taxon>Eukaryota</taxon>
        <taxon>Fungi</taxon>
        <taxon>Dikarya</taxon>
        <taxon>Ascomycota</taxon>
        <taxon>Pezizomycotina</taxon>
        <taxon>Leotiomycetes</taxon>
        <taxon>Helotiales</taxon>
        <taxon>Dermateaceae</taxon>
        <taxon>Coleophoma</taxon>
    </lineage>
</organism>
<evidence type="ECO:0000313" key="3">
    <source>
        <dbReference type="Proteomes" id="UP000256328"/>
    </source>
</evidence>
<dbReference type="Proteomes" id="UP000256328">
    <property type="component" value="Unassembled WGS sequence"/>
</dbReference>
<proteinExistence type="predicted"/>
<dbReference type="CDD" id="cd19817">
    <property type="entry name" value="Bbox1_ANCHR-like"/>
    <property type="match status" value="1"/>
</dbReference>
<feature type="compositionally biased region" description="Basic and acidic residues" evidence="1">
    <location>
        <begin position="230"/>
        <end position="261"/>
    </location>
</feature>
<feature type="compositionally biased region" description="Basic and acidic residues" evidence="1">
    <location>
        <begin position="268"/>
        <end position="281"/>
    </location>
</feature>
<feature type="region of interest" description="Disordered" evidence="1">
    <location>
        <begin position="20"/>
        <end position="306"/>
    </location>
</feature>
<dbReference type="EMBL" id="PDLN01000004">
    <property type="protein sequence ID" value="RDW87574.1"/>
    <property type="molecule type" value="Genomic_DNA"/>
</dbReference>
<dbReference type="InterPro" id="IPR044553">
    <property type="entry name" value="Bbox1_ANCHR"/>
</dbReference>
<comment type="caution">
    <text evidence="2">The sequence shown here is derived from an EMBL/GenBank/DDBJ whole genome shotgun (WGS) entry which is preliminary data.</text>
</comment>
<accession>A0A3D8SN16</accession>
<name>A0A3D8SN16_9HELO</name>
<evidence type="ECO:0000313" key="2">
    <source>
        <dbReference type="EMBL" id="RDW87574.1"/>
    </source>
</evidence>
<reference evidence="2 3" key="1">
    <citation type="journal article" date="2018" name="IMA Fungus">
        <title>IMA Genome-F 9: Draft genome sequence of Annulohypoxylon stygium, Aspergillus mulundensis, Berkeleyomyces basicola (syn. Thielaviopsis basicola), Ceratocystis smalleyi, two Cercospora beticola strains, Coleophoma cylindrospora, Fusarium fracticaudum, Phialophora cf. hyalina, and Morchella septimelata.</title>
        <authorList>
            <person name="Wingfield B.D."/>
            <person name="Bills G.F."/>
            <person name="Dong Y."/>
            <person name="Huang W."/>
            <person name="Nel W.J."/>
            <person name="Swalarsk-Parry B.S."/>
            <person name="Vaghefi N."/>
            <person name="Wilken P.M."/>
            <person name="An Z."/>
            <person name="de Beer Z.W."/>
            <person name="De Vos L."/>
            <person name="Chen L."/>
            <person name="Duong T.A."/>
            <person name="Gao Y."/>
            <person name="Hammerbacher A."/>
            <person name="Kikkert J.R."/>
            <person name="Li Y."/>
            <person name="Li H."/>
            <person name="Li K."/>
            <person name="Li Q."/>
            <person name="Liu X."/>
            <person name="Ma X."/>
            <person name="Naidoo K."/>
            <person name="Pethybridge S.J."/>
            <person name="Sun J."/>
            <person name="Steenkamp E.T."/>
            <person name="van der Nest M.A."/>
            <person name="van Wyk S."/>
            <person name="Wingfield M.J."/>
            <person name="Xiong C."/>
            <person name="Yue Q."/>
            <person name="Zhang X."/>
        </authorList>
    </citation>
    <scope>NUCLEOTIDE SEQUENCE [LARGE SCALE GENOMIC DNA]</scope>
    <source>
        <strain evidence="2 3">BP5796</strain>
    </source>
</reference>
<protein>
    <submittedName>
        <fullName evidence="2">Uncharacterized protein</fullName>
    </submittedName>
</protein>
<feature type="compositionally biased region" description="Basic and acidic residues" evidence="1">
    <location>
        <begin position="207"/>
        <end position="217"/>
    </location>
</feature>
<keyword evidence="3" id="KW-1185">Reference proteome</keyword>
<feature type="compositionally biased region" description="Low complexity" evidence="1">
    <location>
        <begin position="52"/>
        <end position="65"/>
    </location>
</feature>